<dbReference type="PANTHER" id="PTHR43657">
    <property type="entry name" value="TRYPTOPHAN RNA-BINDING ATTENUATOR PROTEIN-LIKE PROTEIN"/>
    <property type="match status" value="1"/>
</dbReference>
<dbReference type="PATRIC" id="fig|29290.4.peg.1373"/>
<dbReference type="Proteomes" id="UP000033423">
    <property type="component" value="Unassembled WGS sequence"/>
</dbReference>
<dbReference type="Gene3D" id="3.60.160.10">
    <property type="entry name" value="Mitochondrial biogenesis AIM24"/>
    <property type="match status" value="1"/>
</dbReference>
<dbReference type="InterPro" id="IPR002838">
    <property type="entry name" value="AIM24"/>
</dbReference>
<dbReference type="PANTHER" id="PTHR43657:SF1">
    <property type="entry name" value="ALTERED INHERITANCE OF MITOCHONDRIA PROTEIN 24, MITOCHONDRIAL"/>
    <property type="match status" value="1"/>
</dbReference>
<reference evidence="2 4" key="1">
    <citation type="submission" date="2015-02" db="EMBL/GenBank/DDBJ databases">
        <title>Single-cell genomics of uncultivated deep-branching MTB reveals a conserved set of magnetosome genes.</title>
        <authorList>
            <person name="Kolinko S."/>
            <person name="Richter M."/>
            <person name="Glockner F.O."/>
            <person name="Brachmann A."/>
            <person name="Schuler D."/>
        </authorList>
    </citation>
    <scope>NUCLEOTIDE SEQUENCE [LARGE SCALE GENOMIC DNA]</scope>
    <source>
        <strain evidence="2">TM-1</strain>
    </source>
</reference>
<name>A0A0F3GUE5_9BACT</name>
<dbReference type="EMBL" id="LACI01000463">
    <property type="protein sequence ID" value="KJU86766.1"/>
    <property type="molecule type" value="Genomic_DNA"/>
</dbReference>
<sequence>MVDFFADKMDIKPQPPPSPPSPMPSGPYEYLYRGAFTMLRYRLKAGEIIKAESNAMVAMSSTIDVEGKLEGGVLGGLGRMLSGEKFFFQTLTARRGHGEVLMAPVVPGDIMDLQLDGRTNYIVQKDGFFAASNEVVITTKTQNLAKGLFSGEGFFVLKISGSGTVFVSSYGAIHALDIPAGEEMIVDNGHLVAWPENVTYTIEKAASGWISSFTSGEGMVCRFRGPGRVLIQTRNPQGFGQWIRQVIRTGS</sequence>
<dbReference type="SUPFAM" id="SSF51219">
    <property type="entry name" value="TRAP-like"/>
    <property type="match status" value="1"/>
</dbReference>
<proteinExistence type="predicted"/>
<evidence type="ECO:0008006" key="5">
    <source>
        <dbReference type="Google" id="ProtNLM"/>
    </source>
</evidence>
<evidence type="ECO:0000313" key="4">
    <source>
        <dbReference type="Proteomes" id="UP000033423"/>
    </source>
</evidence>
<dbReference type="InterPro" id="IPR016031">
    <property type="entry name" value="Trp_RNA-bd_attenuator-like_dom"/>
</dbReference>
<evidence type="ECO:0000313" key="3">
    <source>
        <dbReference type="EMBL" id="KJU86766.1"/>
    </source>
</evidence>
<evidence type="ECO:0000313" key="2">
    <source>
        <dbReference type="EMBL" id="KJU85585.1"/>
    </source>
</evidence>
<dbReference type="Pfam" id="PF01987">
    <property type="entry name" value="AIM24"/>
    <property type="match status" value="1"/>
</dbReference>
<dbReference type="EMBL" id="LACI01000957">
    <property type="protein sequence ID" value="KJU85585.1"/>
    <property type="molecule type" value="Genomic_DNA"/>
</dbReference>
<accession>A0A0F3GUE5</accession>
<organism evidence="2 4">
    <name type="scientific">Candidatus Magnetobacterium bavaricum</name>
    <dbReference type="NCBI Taxonomy" id="29290"/>
    <lineage>
        <taxon>Bacteria</taxon>
        <taxon>Pseudomonadati</taxon>
        <taxon>Nitrospirota</taxon>
        <taxon>Thermodesulfovibrionia</taxon>
        <taxon>Thermodesulfovibrionales</taxon>
        <taxon>Candidatus Magnetobacteriaceae</taxon>
        <taxon>Candidatus Magnetobacterium</taxon>
    </lineage>
</organism>
<feature type="region of interest" description="Disordered" evidence="1">
    <location>
        <begin position="1"/>
        <end position="25"/>
    </location>
</feature>
<protein>
    <recommendedName>
        <fullName evidence="5">TIGR00266 family protein</fullName>
    </recommendedName>
</protein>
<feature type="compositionally biased region" description="Basic and acidic residues" evidence="1">
    <location>
        <begin position="1"/>
        <end position="11"/>
    </location>
</feature>
<comment type="caution">
    <text evidence="2">The sequence shown here is derived from an EMBL/GenBank/DDBJ whole genome shotgun (WGS) entry which is preliminary data.</text>
</comment>
<keyword evidence="4" id="KW-1185">Reference proteome</keyword>
<evidence type="ECO:0000256" key="1">
    <source>
        <dbReference type="SAM" id="MobiDB-lite"/>
    </source>
</evidence>
<dbReference type="AlphaFoldDB" id="A0A0F3GUE5"/>
<gene>
    <name evidence="3" type="ORF">MBAV_001040</name>
    <name evidence="2" type="ORF">MBAV_002221</name>
</gene>
<feature type="compositionally biased region" description="Pro residues" evidence="1">
    <location>
        <begin position="13"/>
        <end position="25"/>
    </location>
</feature>
<dbReference type="NCBIfam" id="TIGR00266">
    <property type="entry name" value="TIGR00266 family protein"/>
    <property type="match status" value="1"/>
</dbReference>
<dbReference type="InterPro" id="IPR036983">
    <property type="entry name" value="AIM24_sf"/>
</dbReference>